<evidence type="ECO:0000313" key="2">
    <source>
        <dbReference type="EMBL" id="ORX84050.1"/>
    </source>
</evidence>
<reference evidence="2 3" key="1">
    <citation type="submission" date="2016-07" db="EMBL/GenBank/DDBJ databases">
        <title>Pervasive Adenine N6-methylation of Active Genes in Fungi.</title>
        <authorList>
            <consortium name="DOE Joint Genome Institute"/>
            <person name="Mondo S.J."/>
            <person name="Dannebaum R.O."/>
            <person name="Kuo R.C."/>
            <person name="Labutti K."/>
            <person name="Haridas S."/>
            <person name="Kuo A."/>
            <person name="Salamov A."/>
            <person name="Ahrendt S.R."/>
            <person name="Lipzen A."/>
            <person name="Sullivan W."/>
            <person name="Andreopoulos W.B."/>
            <person name="Clum A."/>
            <person name="Lindquist E."/>
            <person name="Daum C."/>
            <person name="Ramamoorthy G.K."/>
            <person name="Gryganskyi A."/>
            <person name="Culley D."/>
            <person name="Magnuson J.K."/>
            <person name="James T.Y."/>
            <person name="O'Malley M.A."/>
            <person name="Stajich J.E."/>
            <person name="Spatafora J.W."/>
            <person name="Visel A."/>
            <person name="Grigoriev I.V."/>
        </authorList>
    </citation>
    <scope>NUCLEOTIDE SEQUENCE [LARGE SCALE GENOMIC DNA]</scope>
    <source>
        <strain evidence="2 3">CBS 931.73</strain>
    </source>
</reference>
<evidence type="ECO:0000256" key="1">
    <source>
        <dbReference type="SAM" id="Phobius"/>
    </source>
</evidence>
<gene>
    <name evidence="2" type="ORF">K493DRAFT_387588</name>
</gene>
<name>A0A1Y1XE65_9FUNG</name>
<organism evidence="2 3">
    <name type="scientific">Basidiobolus meristosporus CBS 931.73</name>
    <dbReference type="NCBI Taxonomy" id="1314790"/>
    <lineage>
        <taxon>Eukaryota</taxon>
        <taxon>Fungi</taxon>
        <taxon>Fungi incertae sedis</taxon>
        <taxon>Zoopagomycota</taxon>
        <taxon>Entomophthoromycotina</taxon>
        <taxon>Basidiobolomycetes</taxon>
        <taxon>Basidiobolales</taxon>
        <taxon>Basidiobolaceae</taxon>
        <taxon>Basidiobolus</taxon>
    </lineage>
</organism>
<sequence>MFDSELSEYVLLVLFCLVAFFSLMLHFNLIVKKIVFNRNRREKPTCRDYDLAVGFPICALRHYITQLVNIELIPTNQKVLKEVIRSAIEGSAYWVNHPERDNAANASSSTENTDIESKSSKLVLSPVDQPDIRISTEYGPLIKVKDEDIHLLLENEISISHVPESKLLSYLKKLGFWCALLYWVYVIHEIFQSWLSLGYVTDGQILTNLTNPFFLIPLLHNTSVYKPMLFITVETGDFPPSMAFAKLDARDEKSNTCDASNTPEIPGSSKSMQREALIRYSIQRILGSILYMILYYPLYFGLAALTTSRADTAFSQVELTYLIFIRYCLLAEPIVPCIRSLVTLGQVTFYHPNVLRLLSWCEFILMHVHAILLPISSILWIFLI</sequence>
<feature type="transmembrane region" description="Helical" evidence="1">
    <location>
        <begin position="6"/>
        <end position="31"/>
    </location>
</feature>
<keyword evidence="1" id="KW-0812">Transmembrane</keyword>
<feature type="transmembrane region" description="Helical" evidence="1">
    <location>
        <begin position="277"/>
        <end position="299"/>
    </location>
</feature>
<keyword evidence="1" id="KW-0472">Membrane</keyword>
<evidence type="ECO:0000313" key="3">
    <source>
        <dbReference type="Proteomes" id="UP000193498"/>
    </source>
</evidence>
<feature type="transmembrane region" description="Helical" evidence="1">
    <location>
        <begin position="363"/>
        <end position="383"/>
    </location>
</feature>
<dbReference type="AlphaFoldDB" id="A0A1Y1XE65"/>
<keyword evidence="3" id="KW-1185">Reference proteome</keyword>
<dbReference type="Proteomes" id="UP000193498">
    <property type="component" value="Unassembled WGS sequence"/>
</dbReference>
<dbReference type="InParanoid" id="A0A1Y1XE65"/>
<dbReference type="EMBL" id="MCFE01000622">
    <property type="protein sequence ID" value="ORX84050.1"/>
    <property type="molecule type" value="Genomic_DNA"/>
</dbReference>
<proteinExistence type="predicted"/>
<comment type="caution">
    <text evidence="2">The sequence shown here is derived from an EMBL/GenBank/DDBJ whole genome shotgun (WGS) entry which is preliminary data.</text>
</comment>
<keyword evidence="1" id="KW-1133">Transmembrane helix</keyword>
<accession>A0A1Y1XE65</accession>
<protein>
    <submittedName>
        <fullName evidence="2">Uncharacterized protein</fullName>
    </submittedName>
</protein>